<dbReference type="RefSeq" id="WP_318704897.1">
    <property type="nucleotide sequence ID" value="NZ_CALWMU010000003.1"/>
</dbReference>
<reference evidence="5" key="1">
    <citation type="journal article" date="2021" name="PeerJ">
        <title>Extensive microbial diversity within the chicken gut microbiome revealed by metagenomics and culture.</title>
        <authorList>
            <person name="Gilroy R."/>
            <person name="Ravi A."/>
            <person name="Getino M."/>
            <person name="Pursley I."/>
            <person name="Horton D.L."/>
            <person name="Alikhan N.F."/>
            <person name="Baker D."/>
            <person name="Gharbi K."/>
            <person name="Hall N."/>
            <person name="Watson M."/>
            <person name="Adriaenssens E.M."/>
            <person name="Foster-Nyarko E."/>
            <person name="Jarju S."/>
            <person name="Secka A."/>
            <person name="Antonio M."/>
            <person name="Oren A."/>
            <person name="Chaudhuri R.R."/>
            <person name="La Ragione R."/>
            <person name="Hildebrand F."/>
            <person name="Pallen M.J."/>
        </authorList>
    </citation>
    <scope>NUCLEOTIDE SEQUENCE</scope>
    <source>
        <strain evidence="5">CHK195-6426</strain>
    </source>
</reference>
<dbReference type="EMBL" id="DXGH01000035">
    <property type="protein sequence ID" value="HIW81141.1"/>
    <property type="molecule type" value="Genomic_DNA"/>
</dbReference>
<dbReference type="InterPro" id="IPR006683">
    <property type="entry name" value="Thioestr_dom"/>
</dbReference>
<dbReference type="CDD" id="cd03442">
    <property type="entry name" value="BFIT_BACH"/>
    <property type="match status" value="1"/>
</dbReference>
<sequence length="162" mass="18064">MRKYETLHLVKGEDLNHHGTLFAARAAAWFVEAGFAAAACEHGNTEEIVLRNVHSMSFSRPVKKGEVVRFTSRVVYAGTTSLVVGIEAVQAITGERAIAGYITFVTVEEDTGRKKAHKVILDAAWDKEEERQRKEALCLVKGRKLQTEPEKQKGEERLGENI</sequence>
<proteinExistence type="inferred from homology"/>
<evidence type="ECO:0000256" key="2">
    <source>
        <dbReference type="ARBA" id="ARBA00022801"/>
    </source>
</evidence>
<comment type="caution">
    <text evidence="5">The sequence shown here is derived from an EMBL/GenBank/DDBJ whole genome shotgun (WGS) entry which is preliminary data.</text>
</comment>
<keyword evidence="2 3" id="KW-0378">Hydrolase</keyword>
<dbReference type="InterPro" id="IPR033120">
    <property type="entry name" value="HOTDOG_ACOT"/>
</dbReference>
<dbReference type="GO" id="GO:0005737">
    <property type="term" value="C:cytoplasm"/>
    <property type="evidence" value="ECO:0007669"/>
    <property type="project" value="TreeGrafter"/>
</dbReference>
<evidence type="ECO:0000256" key="3">
    <source>
        <dbReference type="PROSITE-ProRule" id="PRU01106"/>
    </source>
</evidence>
<dbReference type="AlphaFoldDB" id="A0A9D1R3R6"/>
<reference evidence="5" key="2">
    <citation type="submission" date="2021-04" db="EMBL/GenBank/DDBJ databases">
        <authorList>
            <person name="Gilroy R."/>
        </authorList>
    </citation>
    <scope>NUCLEOTIDE SEQUENCE</scope>
    <source>
        <strain evidence="5">CHK195-6426</strain>
    </source>
</reference>
<evidence type="ECO:0000313" key="5">
    <source>
        <dbReference type="EMBL" id="HIW81141.1"/>
    </source>
</evidence>
<protein>
    <submittedName>
        <fullName evidence="5">Acyl-CoA thioesterase</fullName>
    </submittedName>
</protein>
<evidence type="ECO:0000313" key="6">
    <source>
        <dbReference type="Proteomes" id="UP000824265"/>
    </source>
</evidence>
<dbReference type="InterPro" id="IPR040170">
    <property type="entry name" value="Cytosol_ACT"/>
</dbReference>
<dbReference type="GO" id="GO:0052816">
    <property type="term" value="F:long-chain fatty acyl-CoA hydrolase activity"/>
    <property type="evidence" value="ECO:0007669"/>
    <property type="project" value="TreeGrafter"/>
</dbReference>
<organism evidence="5 6">
    <name type="scientific">Candidatus Acetatifactor stercoripullorum</name>
    <dbReference type="NCBI Taxonomy" id="2838414"/>
    <lineage>
        <taxon>Bacteria</taxon>
        <taxon>Bacillati</taxon>
        <taxon>Bacillota</taxon>
        <taxon>Clostridia</taxon>
        <taxon>Lachnospirales</taxon>
        <taxon>Lachnospiraceae</taxon>
        <taxon>Acetatifactor</taxon>
    </lineage>
</organism>
<gene>
    <name evidence="5" type="ORF">H9742_06350</name>
</gene>
<name>A0A9D1R3R6_9FIRM</name>
<dbReference type="Gene3D" id="3.10.129.10">
    <property type="entry name" value="Hotdog Thioesterase"/>
    <property type="match status" value="1"/>
</dbReference>
<comment type="similarity">
    <text evidence="1">Belongs to the acyl coenzyme A hydrolase family.</text>
</comment>
<evidence type="ECO:0000256" key="1">
    <source>
        <dbReference type="ARBA" id="ARBA00010458"/>
    </source>
</evidence>
<dbReference type="Proteomes" id="UP000824265">
    <property type="component" value="Unassembled WGS sequence"/>
</dbReference>
<evidence type="ECO:0000259" key="4">
    <source>
        <dbReference type="PROSITE" id="PS51770"/>
    </source>
</evidence>
<dbReference type="PROSITE" id="PS51770">
    <property type="entry name" value="HOTDOG_ACOT"/>
    <property type="match status" value="1"/>
</dbReference>
<dbReference type="GO" id="GO:0006637">
    <property type="term" value="P:acyl-CoA metabolic process"/>
    <property type="evidence" value="ECO:0007669"/>
    <property type="project" value="TreeGrafter"/>
</dbReference>
<dbReference type="SUPFAM" id="SSF54637">
    <property type="entry name" value="Thioesterase/thiol ester dehydrase-isomerase"/>
    <property type="match status" value="1"/>
</dbReference>
<accession>A0A9D1R3R6</accession>
<dbReference type="Pfam" id="PF03061">
    <property type="entry name" value="4HBT"/>
    <property type="match status" value="1"/>
</dbReference>
<feature type="domain" description="HotDog ACOT-type" evidence="4">
    <location>
        <begin position="1"/>
        <end position="110"/>
    </location>
</feature>
<dbReference type="PANTHER" id="PTHR11049">
    <property type="entry name" value="ACYL COENZYME A THIOESTER HYDROLASE"/>
    <property type="match status" value="1"/>
</dbReference>
<dbReference type="InterPro" id="IPR029069">
    <property type="entry name" value="HotDog_dom_sf"/>
</dbReference>